<dbReference type="PANTHER" id="PTHR46670:SF3">
    <property type="entry name" value="ENDONUCLEASE_EXONUCLEASE_PHOSPHATASE DOMAIN-CONTAINING PROTEIN"/>
    <property type="match status" value="1"/>
</dbReference>
<proteinExistence type="predicted"/>
<evidence type="ECO:0000313" key="2">
    <source>
        <dbReference type="Proteomes" id="UP001174136"/>
    </source>
</evidence>
<dbReference type="EMBL" id="JAOPHQ010004600">
    <property type="protein sequence ID" value="KAK0138542.1"/>
    <property type="molecule type" value="Genomic_DNA"/>
</dbReference>
<comment type="caution">
    <text evidence="1">The sequence shown here is derived from an EMBL/GenBank/DDBJ whole genome shotgun (WGS) entry which is preliminary data.</text>
</comment>
<keyword evidence="2" id="KW-1185">Reference proteome</keyword>
<dbReference type="Proteomes" id="UP001174136">
    <property type="component" value="Unassembled WGS sequence"/>
</dbReference>
<protein>
    <submittedName>
        <fullName evidence="1">Uncharacterized protein</fullName>
    </submittedName>
</protein>
<evidence type="ECO:0000313" key="1">
    <source>
        <dbReference type="EMBL" id="KAK0138542.1"/>
    </source>
</evidence>
<gene>
    <name evidence="1" type="ORF">N1851_024924</name>
</gene>
<organism evidence="1 2">
    <name type="scientific">Merluccius polli</name>
    <name type="common">Benguela hake</name>
    <name type="synonym">Merluccius cadenati</name>
    <dbReference type="NCBI Taxonomy" id="89951"/>
    <lineage>
        <taxon>Eukaryota</taxon>
        <taxon>Metazoa</taxon>
        <taxon>Chordata</taxon>
        <taxon>Craniata</taxon>
        <taxon>Vertebrata</taxon>
        <taxon>Euteleostomi</taxon>
        <taxon>Actinopterygii</taxon>
        <taxon>Neopterygii</taxon>
        <taxon>Teleostei</taxon>
        <taxon>Neoteleostei</taxon>
        <taxon>Acanthomorphata</taxon>
        <taxon>Zeiogadaria</taxon>
        <taxon>Gadariae</taxon>
        <taxon>Gadiformes</taxon>
        <taxon>Gadoidei</taxon>
        <taxon>Merlucciidae</taxon>
        <taxon>Merluccius</taxon>
    </lineage>
</organism>
<dbReference type="AlphaFoldDB" id="A0AA47MEC7"/>
<accession>A0AA47MEC7</accession>
<dbReference type="PANTHER" id="PTHR46670">
    <property type="entry name" value="ENDO/EXONUCLEASE/PHOSPHATASE DOMAIN-CONTAINING PROTEIN"/>
    <property type="match status" value="1"/>
</dbReference>
<sequence>MNDTGAKELFAMLDTFELSQHVKGATHCKGQTLDLIITKGLSAISVLPPPSPSSTDDLVDNFNSKIVNDIDVVAPSKVKIISGKQKAPWRNVASVTAQKRRAGKHERIWRKTKLHVHHDSYKESLRAYNLEIKSARETFFSNIINSITNNAQTLFDG</sequence>
<name>A0AA47MEC7_MERPO</name>
<reference evidence="1" key="1">
    <citation type="journal article" date="2023" name="Front. Mar. Sci.">
        <title>A new Merluccius polli reference genome to investigate the effects of global change in West African waters.</title>
        <authorList>
            <person name="Mateo J.L."/>
            <person name="Blanco-Fernandez C."/>
            <person name="Garcia-Vazquez E."/>
            <person name="Machado-Schiaffino G."/>
        </authorList>
    </citation>
    <scope>NUCLEOTIDE SEQUENCE</scope>
    <source>
        <strain evidence="1">C29</strain>
        <tissue evidence="1">Fin</tissue>
    </source>
</reference>